<dbReference type="Proteomes" id="UP000304864">
    <property type="component" value="Chromosome"/>
</dbReference>
<keyword evidence="5 10" id="KW-0328">Glycosyltransferase</keyword>
<dbReference type="InterPro" id="IPR003385">
    <property type="entry name" value="Glyco_hydro_77"/>
</dbReference>
<comment type="similarity">
    <text evidence="2 10">Belongs to the disproportionating enzyme family.</text>
</comment>
<evidence type="ECO:0000256" key="10">
    <source>
        <dbReference type="RuleBase" id="RU361207"/>
    </source>
</evidence>
<evidence type="ECO:0000256" key="8">
    <source>
        <dbReference type="ARBA" id="ARBA00031423"/>
    </source>
</evidence>
<dbReference type="PANTHER" id="PTHR32438">
    <property type="entry name" value="4-ALPHA-GLUCANOTRANSFERASE DPE1, CHLOROPLASTIC/AMYLOPLASTIC"/>
    <property type="match status" value="1"/>
</dbReference>
<evidence type="ECO:0000256" key="7">
    <source>
        <dbReference type="ARBA" id="ARBA00023277"/>
    </source>
</evidence>
<dbReference type="EC" id="2.4.1.25" evidence="3 10"/>
<dbReference type="AlphaFoldDB" id="A0A4P9K5K9"/>
<evidence type="ECO:0000256" key="5">
    <source>
        <dbReference type="ARBA" id="ARBA00022676"/>
    </source>
</evidence>
<organism evidence="11 12">
    <name type="scientific">Thiomicrorhabdus sediminis</name>
    <dbReference type="NCBI Taxonomy" id="2580412"/>
    <lineage>
        <taxon>Bacteria</taxon>
        <taxon>Pseudomonadati</taxon>
        <taxon>Pseudomonadota</taxon>
        <taxon>Gammaproteobacteria</taxon>
        <taxon>Thiotrichales</taxon>
        <taxon>Piscirickettsiaceae</taxon>
        <taxon>Thiomicrorhabdus</taxon>
    </lineage>
</organism>
<accession>A0A4P9K5K9</accession>
<sequence>METRQAGVLLHITSLPSSVKEQARAEKSRLGQIDQQAWHFVDWMHGADLAIWQLLPLTHTHSDGSPYHALSAFALDPKFLPETISNDAIDADAFAVFQQTHQAWLDDYALFMVLRDEFAQQAWYDWPESLKKRDVQSLAAFAKSHAEQLLRVKQQQFLLFTQWLKLKTYANQKKVRLFGDMPLFVALDSADVWANQDLFKLDEQANPEVVAGVPPDYFSETGQRWGNPHYDWQRMEQDGFAWWHLRVRHSLSLFDWLRIDHFRGLESCWEIDADEPTAINGRWVPTPGNELLQSLLRDFDELPLIAEDLGVITDEVLALKDKFGLPGMAVMQFGFDGLPDNPHALHAQTANTVVYSGTHDNDTTLGWWQGLDDNTQTWIASQLKPLVGPVIEQTDLDNSMPWWLVVAVMLSKANKAIIPMQDFLMLDSTHRMNTPGTVDHNWQWQFDWSQVPESLAENIAILVEACQRSGFEYKENQDG</sequence>
<dbReference type="GO" id="GO:0004134">
    <property type="term" value="F:4-alpha-glucanotransferase activity"/>
    <property type="evidence" value="ECO:0007669"/>
    <property type="project" value="UniProtKB-EC"/>
</dbReference>
<dbReference type="RefSeq" id="WP_138563992.1">
    <property type="nucleotide sequence ID" value="NZ_CP040602.1"/>
</dbReference>
<evidence type="ECO:0000256" key="9">
    <source>
        <dbReference type="ARBA" id="ARBA00031501"/>
    </source>
</evidence>
<keyword evidence="12" id="KW-1185">Reference proteome</keyword>
<dbReference type="GO" id="GO:0005975">
    <property type="term" value="P:carbohydrate metabolic process"/>
    <property type="evidence" value="ECO:0007669"/>
    <property type="project" value="InterPro"/>
</dbReference>
<keyword evidence="6 10" id="KW-0808">Transferase</keyword>
<dbReference type="Gene3D" id="3.20.20.80">
    <property type="entry name" value="Glycosidases"/>
    <property type="match status" value="2"/>
</dbReference>
<reference evidence="11 12" key="1">
    <citation type="submission" date="2019-05" db="EMBL/GenBank/DDBJ databases">
        <title>Thiomicrorhabdus sediminis sp. nov, a novel sulfur-oxidizing bacterium isolated from coastal sediment.</title>
        <authorList>
            <person name="Liu X."/>
        </authorList>
    </citation>
    <scope>NUCLEOTIDE SEQUENCE [LARGE SCALE GENOMIC DNA]</scope>
    <source>
        <strain evidence="11 12">G1</strain>
    </source>
</reference>
<dbReference type="Pfam" id="PF02446">
    <property type="entry name" value="Glyco_hydro_77"/>
    <property type="match status" value="2"/>
</dbReference>
<gene>
    <name evidence="11" type="primary">malQ</name>
    <name evidence="11" type="ORF">FE785_02240</name>
</gene>
<evidence type="ECO:0000256" key="4">
    <source>
        <dbReference type="ARBA" id="ARBA00020295"/>
    </source>
</evidence>
<evidence type="ECO:0000256" key="6">
    <source>
        <dbReference type="ARBA" id="ARBA00022679"/>
    </source>
</evidence>
<keyword evidence="7 10" id="KW-0119">Carbohydrate metabolism</keyword>
<evidence type="ECO:0000256" key="2">
    <source>
        <dbReference type="ARBA" id="ARBA00005684"/>
    </source>
</evidence>
<dbReference type="EMBL" id="CP040602">
    <property type="protein sequence ID" value="QCU89537.1"/>
    <property type="molecule type" value="Genomic_DNA"/>
</dbReference>
<dbReference type="NCBIfam" id="TIGR00217">
    <property type="entry name" value="malQ"/>
    <property type="match status" value="1"/>
</dbReference>
<comment type="catalytic activity">
    <reaction evidence="1 10">
        <text>Transfers a segment of a (1-&gt;4)-alpha-D-glucan to a new position in an acceptor, which may be glucose or a (1-&gt;4)-alpha-D-glucan.</text>
        <dbReference type="EC" id="2.4.1.25"/>
    </reaction>
</comment>
<name>A0A4P9K5K9_9GAMM</name>
<dbReference type="InterPro" id="IPR017853">
    <property type="entry name" value="GH"/>
</dbReference>
<dbReference type="SUPFAM" id="SSF51445">
    <property type="entry name" value="(Trans)glycosidases"/>
    <property type="match status" value="1"/>
</dbReference>
<proteinExistence type="inferred from homology"/>
<protein>
    <recommendedName>
        <fullName evidence="4 10">4-alpha-glucanotransferase</fullName>
        <ecNumber evidence="3 10">2.4.1.25</ecNumber>
    </recommendedName>
    <alternativeName>
        <fullName evidence="8 10">Amylomaltase</fullName>
    </alternativeName>
    <alternativeName>
        <fullName evidence="9 10">Disproportionating enzyme</fullName>
    </alternativeName>
</protein>
<evidence type="ECO:0000313" key="11">
    <source>
        <dbReference type="EMBL" id="QCU89537.1"/>
    </source>
</evidence>
<dbReference type="OrthoDB" id="9763489at2"/>
<dbReference type="PANTHER" id="PTHR32438:SF5">
    <property type="entry name" value="4-ALPHA-GLUCANOTRANSFERASE DPE1, CHLOROPLASTIC_AMYLOPLASTIC"/>
    <property type="match status" value="1"/>
</dbReference>
<evidence type="ECO:0000313" key="12">
    <source>
        <dbReference type="Proteomes" id="UP000304864"/>
    </source>
</evidence>
<dbReference type="KEGG" id="thig:FE785_02240"/>
<evidence type="ECO:0000256" key="3">
    <source>
        <dbReference type="ARBA" id="ARBA00012560"/>
    </source>
</evidence>
<evidence type="ECO:0000256" key="1">
    <source>
        <dbReference type="ARBA" id="ARBA00000439"/>
    </source>
</evidence>